<dbReference type="AlphaFoldDB" id="J9GEC8"/>
<reference evidence="1" key="1">
    <citation type="journal article" date="2012" name="PLoS ONE">
        <title>Gene sets for utilization of primary and secondary nutrition supplies in the distal gut of endangered iberian lynx.</title>
        <authorList>
            <person name="Alcaide M."/>
            <person name="Messina E."/>
            <person name="Richter M."/>
            <person name="Bargiela R."/>
            <person name="Peplies J."/>
            <person name="Huws S.A."/>
            <person name="Newbold C.J."/>
            <person name="Golyshin P.N."/>
            <person name="Simon M.A."/>
            <person name="Lopez G."/>
            <person name="Yakimov M.M."/>
            <person name="Ferrer M."/>
        </authorList>
    </citation>
    <scope>NUCLEOTIDE SEQUENCE</scope>
</reference>
<evidence type="ECO:0000313" key="1">
    <source>
        <dbReference type="EMBL" id="EJX00123.1"/>
    </source>
</evidence>
<name>J9GEC8_9ZZZZ</name>
<sequence>MAEAKGQFLTPKLSCFLLNYKQSCRKQGLLIKFKTAYCIEAFCCTQKRLGVLRLRYEPSLLF</sequence>
<proteinExistence type="predicted"/>
<gene>
    <name evidence="1" type="ORF">EVA_11770</name>
</gene>
<accession>J9GEC8</accession>
<organism evidence="1">
    <name type="scientific">gut metagenome</name>
    <dbReference type="NCBI Taxonomy" id="749906"/>
    <lineage>
        <taxon>unclassified sequences</taxon>
        <taxon>metagenomes</taxon>
        <taxon>organismal metagenomes</taxon>
    </lineage>
</organism>
<dbReference type="EMBL" id="AMCI01003522">
    <property type="protein sequence ID" value="EJX00123.1"/>
    <property type="molecule type" value="Genomic_DNA"/>
</dbReference>
<protein>
    <submittedName>
        <fullName evidence="1">Uncharacterized protein</fullName>
    </submittedName>
</protein>
<comment type="caution">
    <text evidence="1">The sequence shown here is derived from an EMBL/GenBank/DDBJ whole genome shotgun (WGS) entry which is preliminary data.</text>
</comment>